<sequence>MAGTSSKTKVACKACHLRRVRCDRTDHTPCSRCRTARQDCEPIVSKRGKHKRGRIERFGFRYAFQQSPQQEGSSTATESGGSSSQIQSGSHIPTTGRPGKSSGGGFNPSPGSGSEPRSGITHPQNSSHTTYYGDEFNLEYARNQLDSSHEEYGLWAISQHSWQVDRLGPETRRLLDDYSVKERARLNELGAFDIPDPRISESLIKTFFDLIYPVAPIIDRRDFCLKLKSGRVSPLLLQAVYLVGYLLCEPSVLTDAGYSNRYMATFTYYQRAKALYDAGYEPDAVAVLQAVFCLSFWWDSPTEQKDMWHWAGIAAHLAQSLGLHQERTYSRVDESKRKLWRRIWWVIYSHDISTAVVLGRSPHINEAYCTTEPLTEQDFDEDDLPEGFNLGGEVTREMRSHLIYLADLCKRVGKCHLSIYKALPNPATAFGELDTLASWKAALPDELQCRRPTFTLQSGFLASVLNLCCCTFEILLRRNFSDGPEIMAAGTPVFEAAVEIVRILENLLSSELLTACPLRILPGTFAALSVLITNMRKRTPDIIEVSKHRARLCMLVAGKLRDYWPPLALYYPMFARILASQGCPISDEEGAPHCQKEWPRHASDLEGGLGNPNAPADDLISGDTELFGMASLFPLSAFLNEEFMGGDIDISLPLGEPAPNPHP</sequence>
<dbReference type="SMART" id="SM00066">
    <property type="entry name" value="GAL4"/>
    <property type="match status" value="1"/>
</dbReference>
<name>A0ABR4M051_9EURO</name>
<evidence type="ECO:0000256" key="7">
    <source>
        <dbReference type="SAM" id="MobiDB-lite"/>
    </source>
</evidence>
<evidence type="ECO:0000256" key="1">
    <source>
        <dbReference type="ARBA" id="ARBA00022723"/>
    </source>
</evidence>
<evidence type="ECO:0000256" key="6">
    <source>
        <dbReference type="ARBA" id="ARBA00023242"/>
    </source>
</evidence>
<dbReference type="Pfam" id="PF04082">
    <property type="entry name" value="Fungal_trans"/>
    <property type="match status" value="1"/>
</dbReference>
<dbReference type="RefSeq" id="XP_070889135.1">
    <property type="nucleotide sequence ID" value="XM_071027101.1"/>
</dbReference>
<evidence type="ECO:0000256" key="2">
    <source>
        <dbReference type="ARBA" id="ARBA00022833"/>
    </source>
</evidence>
<dbReference type="SMART" id="SM00906">
    <property type="entry name" value="Fungal_trans"/>
    <property type="match status" value="1"/>
</dbReference>
<dbReference type="CDD" id="cd12148">
    <property type="entry name" value="fungal_TF_MHR"/>
    <property type="match status" value="1"/>
</dbReference>
<evidence type="ECO:0000256" key="5">
    <source>
        <dbReference type="ARBA" id="ARBA00023163"/>
    </source>
</evidence>
<organism evidence="9 10">
    <name type="scientific">Aspergillus lucknowensis</name>
    <dbReference type="NCBI Taxonomy" id="176173"/>
    <lineage>
        <taxon>Eukaryota</taxon>
        <taxon>Fungi</taxon>
        <taxon>Dikarya</taxon>
        <taxon>Ascomycota</taxon>
        <taxon>Pezizomycotina</taxon>
        <taxon>Eurotiomycetes</taxon>
        <taxon>Eurotiomycetidae</taxon>
        <taxon>Eurotiales</taxon>
        <taxon>Aspergillaceae</taxon>
        <taxon>Aspergillus</taxon>
        <taxon>Aspergillus subgen. Nidulantes</taxon>
    </lineage>
</organism>
<keyword evidence="2" id="KW-0862">Zinc</keyword>
<feature type="region of interest" description="Disordered" evidence="7">
    <location>
        <begin position="61"/>
        <end position="128"/>
    </location>
</feature>
<dbReference type="SUPFAM" id="SSF57701">
    <property type="entry name" value="Zn2/Cys6 DNA-binding domain"/>
    <property type="match status" value="1"/>
</dbReference>
<feature type="domain" description="Zn(2)-C6 fungal-type" evidence="8">
    <location>
        <begin position="11"/>
        <end position="40"/>
    </location>
</feature>
<dbReference type="PANTHER" id="PTHR47171:SF3">
    <property type="entry name" value="FARA-RELATED"/>
    <property type="match status" value="1"/>
</dbReference>
<dbReference type="InterPro" id="IPR001138">
    <property type="entry name" value="Zn2Cys6_DnaBD"/>
</dbReference>
<dbReference type="CDD" id="cd00067">
    <property type="entry name" value="GAL4"/>
    <property type="match status" value="1"/>
</dbReference>
<feature type="compositionally biased region" description="Low complexity" evidence="7">
    <location>
        <begin position="107"/>
        <end position="119"/>
    </location>
</feature>
<dbReference type="InterPro" id="IPR036864">
    <property type="entry name" value="Zn2-C6_fun-type_DNA-bd_sf"/>
</dbReference>
<dbReference type="PANTHER" id="PTHR47171">
    <property type="entry name" value="FARA-RELATED"/>
    <property type="match status" value="1"/>
</dbReference>
<feature type="compositionally biased region" description="Low complexity" evidence="7">
    <location>
        <begin position="71"/>
        <end position="90"/>
    </location>
</feature>
<comment type="caution">
    <text evidence="9">The sequence shown here is derived from an EMBL/GenBank/DDBJ whole genome shotgun (WGS) entry which is preliminary data.</text>
</comment>
<dbReference type="Proteomes" id="UP001610432">
    <property type="component" value="Unassembled WGS sequence"/>
</dbReference>
<keyword evidence="10" id="KW-1185">Reference proteome</keyword>
<reference evidence="9 10" key="1">
    <citation type="submission" date="2024-07" db="EMBL/GenBank/DDBJ databases">
        <title>Section-level genome sequencing and comparative genomics of Aspergillus sections Usti and Cavernicolus.</title>
        <authorList>
            <consortium name="Lawrence Berkeley National Laboratory"/>
            <person name="Nybo J.L."/>
            <person name="Vesth T.C."/>
            <person name="Theobald S."/>
            <person name="Frisvad J.C."/>
            <person name="Larsen T.O."/>
            <person name="Kjaerboelling I."/>
            <person name="Rothschild-Mancinelli K."/>
            <person name="Lyhne E.K."/>
            <person name="Kogle M.E."/>
            <person name="Barry K."/>
            <person name="Clum A."/>
            <person name="Na H."/>
            <person name="Ledsgaard L."/>
            <person name="Lin J."/>
            <person name="Lipzen A."/>
            <person name="Kuo A."/>
            <person name="Riley R."/>
            <person name="Mondo S."/>
            <person name="Labutti K."/>
            <person name="Haridas S."/>
            <person name="Pangalinan J."/>
            <person name="Salamov A.A."/>
            <person name="Simmons B.A."/>
            <person name="Magnuson J.K."/>
            <person name="Chen J."/>
            <person name="Drula E."/>
            <person name="Henrissat B."/>
            <person name="Wiebenga A."/>
            <person name="Lubbers R.J."/>
            <person name="Gomes A.C."/>
            <person name="Macurrencykelacurrency M.R."/>
            <person name="Stajich J."/>
            <person name="Grigoriev I.V."/>
            <person name="Mortensen U.H."/>
            <person name="De Vries R.P."/>
            <person name="Baker S.E."/>
            <person name="Andersen M.R."/>
        </authorList>
    </citation>
    <scope>NUCLEOTIDE SEQUENCE [LARGE SCALE GENOMIC DNA]</scope>
    <source>
        <strain evidence="9 10">CBS 449.75</strain>
    </source>
</reference>
<evidence type="ECO:0000256" key="4">
    <source>
        <dbReference type="ARBA" id="ARBA00023125"/>
    </source>
</evidence>
<keyword evidence="5" id="KW-0804">Transcription</keyword>
<dbReference type="EMBL" id="JBFXLQ010000007">
    <property type="protein sequence ID" value="KAL2870156.1"/>
    <property type="molecule type" value="Genomic_DNA"/>
</dbReference>
<dbReference type="PROSITE" id="PS00463">
    <property type="entry name" value="ZN2_CY6_FUNGAL_1"/>
    <property type="match status" value="1"/>
</dbReference>
<proteinExistence type="predicted"/>
<accession>A0ABR4M051</accession>
<dbReference type="InterPro" id="IPR007219">
    <property type="entry name" value="XnlR_reg_dom"/>
</dbReference>
<dbReference type="PROSITE" id="PS50048">
    <property type="entry name" value="ZN2_CY6_FUNGAL_2"/>
    <property type="match status" value="1"/>
</dbReference>
<keyword evidence="4" id="KW-0238">DNA-binding</keyword>
<evidence type="ECO:0000313" key="9">
    <source>
        <dbReference type="EMBL" id="KAL2870156.1"/>
    </source>
</evidence>
<dbReference type="Gene3D" id="4.10.240.10">
    <property type="entry name" value="Zn(2)-C6 fungal-type DNA-binding domain"/>
    <property type="match status" value="1"/>
</dbReference>
<dbReference type="Pfam" id="PF00172">
    <property type="entry name" value="Zn_clus"/>
    <property type="match status" value="1"/>
</dbReference>
<evidence type="ECO:0000313" key="10">
    <source>
        <dbReference type="Proteomes" id="UP001610432"/>
    </source>
</evidence>
<dbReference type="InterPro" id="IPR052073">
    <property type="entry name" value="Amide_Lactam_Regulators"/>
</dbReference>
<evidence type="ECO:0000256" key="3">
    <source>
        <dbReference type="ARBA" id="ARBA00023015"/>
    </source>
</evidence>
<keyword evidence="3" id="KW-0805">Transcription regulation</keyword>
<gene>
    <name evidence="9" type="ORF">BJX67DRAFT_308130</name>
</gene>
<protein>
    <submittedName>
        <fullName evidence="9">Fungal-specific transcription factor domain-containing protein</fullName>
    </submittedName>
</protein>
<keyword evidence="1" id="KW-0479">Metal-binding</keyword>
<dbReference type="GeneID" id="98142173"/>
<evidence type="ECO:0000259" key="8">
    <source>
        <dbReference type="PROSITE" id="PS50048"/>
    </source>
</evidence>
<keyword evidence="6" id="KW-0539">Nucleus</keyword>